<dbReference type="Proteomes" id="UP001260980">
    <property type="component" value="Unassembled WGS sequence"/>
</dbReference>
<dbReference type="Pfam" id="PF12867">
    <property type="entry name" value="DinB_2"/>
    <property type="match status" value="1"/>
</dbReference>
<comment type="similarity">
    <text evidence="5">Belongs to the metal hydrolase YfiT family.</text>
</comment>
<dbReference type="InterPro" id="IPR024775">
    <property type="entry name" value="DinB-like"/>
</dbReference>
<dbReference type="HAMAP" id="MF_01256">
    <property type="entry name" value="YfiT_hydrol"/>
    <property type="match status" value="1"/>
</dbReference>
<dbReference type="NCBIfam" id="NF009807">
    <property type="entry name" value="PRK13291.1"/>
    <property type="match status" value="1"/>
</dbReference>
<comment type="function">
    <text evidence="5">Possible metal-dependent hydrolase.</text>
</comment>
<dbReference type="Gene3D" id="1.20.120.450">
    <property type="entry name" value="dinb family like domain"/>
    <property type="match status" value="1"/>
</dbReference>
<dbReference type="InterPro" id="IPR023774">
    <property type="entry name" value="Put_metal_dep_hydrolase_YfiT"/>
</dbReference>
<evidence type="ECO:0000313" key="7">
    <source>
        <dbReference type="EMBL" id="MDU0204891.1"/>
    </source>
</evidence>
<comment type="subunit">
    <text evidence="5">Homodimer.</text>
</comment>
<evidence type="ECO:0000256" key="4">
    <source>
        <dbReference type="ARBA" id="ARBA00022833"/>
    </source>
</evidence>
<name>A0ABU3RKS0_9BACL</name>
<organism evidence="7 8">
    <name type="scientific">Paenibacillus violae</name>
    <dbReference type="NCBI Taxonomy" id="3077234"/>
    <lineage>
        <taxon>Bacteria</taxon>
        <taxon>Bacillati</taxon>
        <taxon>Bacillota</taxon>
        <taxon>Bacilli</taxon>
        <taxon>Bacillales</taxon>
        <taxon>Paenibacillaceae</taxon>
        <taxon>Paenibacillus</taxon>
    </lineage>
</organism>
<evidence type="ECO:0000256" key="3">
    <source>
        <dbReference type="ARBA" id="ARBA00022801"/>
    </source>
</evidence>
<feature type="binding site" evidence="5">
    <location>
        <position position="159"/>
    </location>
    <ligand>
        <name>Zn(2+)</name>
        <dbReference type="ChEBI" id="CHEBI:29105"/>
    </ligand>
</feature>
<keyword evidence="2 5" id="KW-0479">Metal-binding</keyword>
<reference evidence="7 8" key="1">
    <citation type="submission" date="2023-10" db="EMBL/GenBank/DDBJ databases">
        <title>Paenibacillus strain PFR10 Genome sequencing and assembly.</title>
        <authorList>
            <person name="Kim I."/>
        </authorList>
    </citation>
    <scope>NUCLEOTIDE SEQUENCE [LARGE SCALE GENOMIC DNA]</scope>
    <source>
        <strain evidence="7 8">PFR10</strain>
    </source>
</reference>
<keyword evidence="8" id="KW-1185">Reference proteome</keyword>
<accession>A0ABU3RKS0</accession>
<dbReference type="EMBL" id="JAWCUD010000011">
    <property type="protein sequence ID" value="MDU0204891.1"/>
    <property type="molecule type" value="Genomic_DNA"/>
</dbReference>
<protein>
    <recommendedName>
        <fullName evidence="5">Putative metal-dependent hydrolase RQP52_27800</fullName>
        <ecNumber evidence="5">3.-.-.-</ecNumber>
    </recommendedName>
</protein>
<dbReference type="GO" id="GO:0016787">
    <property type="term" value="F:hydrolase activity"/>
    <property type="evidence" value="ECO:0007669"/>
    <property type="project" value="UniProtKB-KW"/>
</dbReference>
<keyword evidence="3 5" id="KW-0378">Hydrolase</keyword>
<dbReference type="RefSeq" id="WP_315954862.1">
    <property type="nucleotide sequence ID" value="NZ_JAWCUD010000011.1"/>
</dbReference>
<feature type="domain" description="DinB-like" evidence="6">
    <location>
        <begin position="28"/>
        <end position="163"/>
    </location>
</feature>
<comment type="subcellular location">
    <subcellularLocation>
        <location evidence="5">Cytoplasm</location>
    </subcellularLocation>
</comment>
<dbReference type="SUPFAM" id="SSF109854">
    <property type="entry name" value="DinB/YfiT-like putative metalloenzymes"/>
    <property type="match status" value="1"/>
</dbReference>
<evidence type="ECO:0000313" key="8">
    <source>
        <dbReference type="Proteomes" id="UP001260980"/>
    </source>
</evidence>
<comment type="caution">
    <text evidence="7">The sequence shown here is derived from an EMBL/GenBank/DDBJ whole genome shotgun (WGS) entry which is preliminary data.</text>
</comment>
<feature type="binding site" evidence="5">
    <location>
        <position position="155"/>
    </location>
    <ligand>
        <name>Zn(2+)</name>
        <dbReference type="ChEBI" id="CHEBI:29105"/>
    </ligand>
</feature>
<comment type="cofactor">
    <cofactor evidence="5">
        <name>Zn(2+)</name>
        <dbReference type="ChEBI" id="CHEBI:29105"/>
    </cofactor>
    <text evidence="5">Binds 1 zinc ion per subunit.</text>
</comment>
<proteinExistence type="inferred from homology"/>
<dbReference type="InterPro" id="IPR034660">
    <property type="entry name" value="DinB/YfiT-like"/>
</dbReference>
<sequence>MNSQYPIGKFTIKEVITSDDVKRWIGEIEEAPMKLFEAVNGLTEEQLATPYRQDGWKLSQVVHHLADAHMNGYMRVKLGLTEEQPTIKSYDEVSWAKLSDNSLPIEVSLNIFSSIHKRLVVLLKSLDEKELKKTINHPDSGFITIEKLIATYAWHGKHHIAHITSLREQKGW</sequence>
<feature type="binding site" evidence="5">
    <location>
        <position position="64"/>
    </location>
    <ligand>
        <name>Zn(2+)</name>
        <dbReference type="ChEBI" id="CHEBI:29105"/>
    </ligand>
</feature>
<evidence type="ECO:0000259" key="6">
    <source>
        <dbReference type="Pfam" id="PF12867"/>
    </source>
</evidence>
<dbReference type="EC" id="3.-.-.-" evidence="5"/>
<keyword evidence="4 5" id="KW-0862">Zinc</keyword>
<evidence type="ECO:0000256" key="5">
    <source>
        <dbReference type="HAMAP-Rule" id="MF_01256"/>
    </source>
</evidence>
<keyword evidence="1 5" id="KW-0963">Cytoplasm</keyword>
<evidence type="ECO:0000256" key="2">
    <source>
        <dbReference type="ARBA" id="ARBA00022723"/>
    </source>
</evidence>
<evidence type="ECO:0000256" key="1">
    <source>
        <dbReference type="ARBA" id="ARBA00022490"/>
    </source>
</evidence>
<gene>
    <name evidence="7" type="ORF">RQP52_27800</name>
</gene>